<feature type="active site" description="Proton acceptor" evidence="8">
    <location>
        <position position="68"/>
    </location>
</feature>
<dbReference type="GO" id="GO:0019305">
    <property type="term" value="P:dTDP-rhamnose biosynthetic process"/>
    <property type="evidence" value="ECO:0007669"/>
    <property type="project" value="TreeGrafter"/>
</dbReference>
<evidence type="ECO:0000256" key="5">
    <source>
        <dbReference type="ARBA" id="ARBA00029758"/>
    </source>
</evidence>
<accession>A0A941D2H3</accession>
<keyword evidence="11" id="KW-1185">Reference proteome</keyword>
<evidence type="ECO:0000256" key="4">
    <source>
        <dbReference type="ARBA" id="ARBA00019595"/>
    </source>
</evidence>
<organism evidence="10 11">
    <name type="scientific">Phenylobacterium glaciei</name>
    <dbReference type="NCBI Taxonomy" id="2803784"/>
    <lineage>
        <taxon>Bacteria</taxon>
        <taxon>Pseudomonadati</taxon>
        <taxon>Pseudomonadota</taxon>
        <taxon>Alphaproteobacteria</taxon>
        <taxon>Caulobacterales</taxon>
        <taxon>Caulobacteraceae</taxon>
        <taxon>Phenylobacterium</taxon>
    </lineage>
</organism>
<proteinExistence type="predicted"/>
<dbReference type="GO" id="GO:0000271">
    <property type="term" value="P:polysaccharide biosynthetic process"/>
    <property type="evidence" value="ECO:0007669"/>
    <property type="project" value="TreeGrafter"/>
</dbReference>
<dbReference type="EC" id="5.1.3.13" evidence="3"/>
<evidence type="ECO:0000256" key="2">
    <source>
        <dbReference type="ARBA" id="ARBA00001997"/>
    </source>
</evidence>
<evidence type="ECO:0000256" key="3">
    <source>
        <dbReference type="ARBA" id="ARBA00012098"/>
    </source>
</evidence>
<dbReference type="Gene3D" id="2.60.120.10">
    <property type="entry name" value="Jelly Rolls"/>
    <property type="match status" value="1"/>
</dbReference>
<evidence type="ECO:0000256" key="1">
    <source>
        <dbReference type="ARBA" id="ARBA00001298"/>
    </source>
</evidence>
<sequence length="183" mass="20282">MRNDLEVLETQGPERPRAPEGVVVRELELHRDARGDLAELYRQDWFPDISLVQWNVSRCLSNSLRGVHLHLLHSDFLTVLSGQFVFGLRDLRPSSPTCGLSVSLELPNASILIPPGVAHGFHCVAEGTLVYGLTHPWDIADDLACRWDDPELGIDFTATDPILSPRDAAAGSFEAMLAQYQGR</sequence>
<evidence type="ECO:0000256" key="9">
    <source>
        <dbReference type="PIRSR" id="PIRSR600888-3"/>
    </source>
</evidence>
<feature type="site" description="Participates in a stacking interaction with the thymidine ring of dTDP-4-oxo-6-deoxyglucose" evidence="9">
    <location>
        <position position="137"/>
    </location>
</feature>
<evidence type="ECO:0000256" key="8">
    <source>
        <dbReference type="PIRSR" id="PIRSR600888-1"/>
    </source>
</evidence>
<dbReference type="PANTHER" id="PTHR21047">
    <property type="entry name" value="DTDP-6-DEOXY-D-GLUCOSE-3,5 EPIMERASE"/>
    <property type="match status" value="1"/>
</dbReference>
<reference evidence="10" key="1">
    <citation type="submission" date="2021-04" db="EMBL/GenBank/DDBJ databases">
        <title>Draft genome assembly of strain Phenylobacterium sp. 20VBR1 using MiniION and Illumina platforms.</title>
        <authorList>
            <person name="Thomas F.A."/>
            <person name="Krishnan K.P."/>
            <person name="Sinha R.K."/>
        </authorList>
    </citation>
    <scope>NUCLEOTIDE SEQUENCE</scope>
    <source>
        <strain evidence="10">20VBR1</strain>
    </source>
</reference>
<dbReference type="Pfam" id="PF00908">
    <property type="entry name" value="dTDP_sugar_isom"/>
    <property type="match status" value="1"/>
</dbReference>
<evidence type="ECO:0000256" key="6">
    <source>
        <dbReference type="ARBA" id="ARBA00031424"/>
    </source>
</evidence>
<dbReference type="InterPro" id="IPR014710">
    <property type="entry name" value="RmlC-like_jellyroll"/>
</dbReference>
<dbReference type="Proteomes" id="UP000622580">
    <property type="component" value="Unassembled WGS sequence"/>
</dbReference>
<gene>
    <name evidence="10" type="ORF">JKL49_16880</name>
</gene>
<dbReference type="SUPFAM" id="SSF51182">
    <property type="entry name" value="RmlC-like cupins"/>
    <property type="match status" value="1"/>
</dbReference>
<feature type="active site" description="Proton donor" evidence="8">
    <location>
        <position position="131"/>
    </location>
</feature>
<evidence type="ECO:0000313" key="10">
    <source>
        <dbReference type="EMBL" id="MBR7621070.1"/>
    </source>
</evidence>
<dbReference type="GO" id="GO:0008830">
    <property type="term" value="F:dTDP-4-dehydrorhamnose 3,5-epimerase activity"/>
    <property type="evidence" value="ECO:0007669"/>
    <property type="project" value="UniProtKB-EC"/>
</dbReference>
<dbReference type="AlphaFoldDB" id="A0A941D2H3"/>
<evidence type="ECO:0000313" key="11">
    <source>
        <dbReference type="Proteomes" id="UP000622580"/>
    </source>
</evidence>
<comment type="caution">
    <text evidence="10">The sequence shown here is derived from an EMBL/GenBank/DDBJ whole genome shotgun (WGS) entry which is preliminary data.</text>
</comment>
<dbReference type="EMBL" id="JAGSGD010000001">
    <property type="protein sequence ID" value="MBR7621070.1"/>
    <property type="molecule type" value="Genomic_DNA"/>
</dbReference>
<comment type="function">
    <text evidence="2">Catalyzes the epimerization of the C3' and C5'positions of dTDP-6-deoxy-D-xylo-4-hexulose, forming dTDP-6-deoxy-L-lyxo-4-hexulose.</text>
</comment>
<dbReference type="InterPro" id="IPR000888">
    <property type="entry name" value="RmlC-like"/>
</dbReference>
<dbReference type="RefSeq" id="WP_215341930.1">
    <property type="nucleotide sequence ID" value="NZ_JAGSGD010000001.1"/>
</dbReference>
<dbReference type="GO" id="GO:0005829">
    <property type="term" value="C:cytosol"/>
    <property type="evidence" value="ECO:0007669"/>
    <property type="project" value="TreeGrafter"/>
</dbReference>
<dbReference type="InterPro" id="IPR011051">
    <property type="entry name" value="RmlC_Cupin_sf"/>
</dbReference>
<evidence type="ECO:0000256" key="7">
    <source>
        <dbReference type="ARBA" id="ARBA00033311"/>
    </source>
</evidence>
<protein>
    <recommendedName>
        <fullName evidence="4">dTDP-4-dehydrorhamnose 3,5-epimerase</fullName>
        <ecNumber evidence="3">5.1.3.13</ecNumber>
    </recommendedName>
    <alternativeName>
        <fullName evidence="6">Thymidine diphospho-4-keto-rhamnose 3,5-epimerase</fullName>
    </alternativeName>
    <alternativeName>
        <fullName evidence="5">dTDP-4-keto-6-deoxyglucose 3,5-epimerase</fullName>
    </alternativeName>
    <alternativeName>
        <fullName evidence="7">dTDP-6-deoxy-D-xylo-4-hexulose 3,5-epimerase</fullName>
    </alternativeName>
</protein>
<dbReference type="PANTHER" id="PTHR21047:SF2">
    <property type="entry name" value="THYMIDINE DIPHOSPHO-4-KETO-RHAMNOSE 3,5-EPIMERASE"/>
    <property type="match status" value="1"/>
</dbReference>
<name>A0A941D2H3_9CAUL</name>
<comment type="catalytic activity">
    <reaction evidence="1">
        <text>dTDP-4-dehydro-6-deoxy-alpha-D-glucose = dTDP-4-dehydro-beta-L-rhamnose</text>
        <dbReference type="Rhea" id="RHEA:16969"/>
        <dbReference type="ChEBI" id="CHEBI:57649"/>
        <dbReference type="ChEBI" id="CHEBI:62830"/>
        <dbReference type="EC" id="5.1.3.13"/>
    </reaction>
</comment>